<dbReference type="EMBL" id="ACLF03000006">
    <property type="protein sequence ID" value="EFQ82744.1"/>
    <property type="molecule type" value="Genomic_DNA"/>
</dbReference>
<gene>
    <name evidence="1" type="ORF">HMPREF0063_11953</name>
</gene>
<dbReference type="Proteomes" id="UP000003111">
    <property type="component" value="Unassembled WGS sequence"/>
</dbReference>
<dbReference type="STRING" id="585531.HMPREF0063_11953"/>
<sequence length="128" mass="14751">MNVYWRDLGRGIRARTDGVSKVWQSTKTLQVERRCAARHEQEHLDAGHDGCVGGTMEARIRFRAAQWLCPDPRKVADAIIWAGGDKIQAADHLWLDVPTFEARVDPRFMHIAERRLISQLVRDEQQHP</sequence>
<reference evidence="1" key="1">
    <citation type="submission" date="2010-08" db="EMBL/GenBank/DDBJ databases">
        <authorList>
            <person name="Muzny D."/>
            <person name="Qin X."/>
            <person name="Buhay C."/>
            <person name="Dugan-Rocha S."/>
            <person name="Ding Y."/>
            <person name="Chen G."/>
            <person name="Hawes A."/>
            <person name="Holder M."/>
            <person name="Jhangiani S."/>
            <person name="Johnson A."/>
            <person name="Khan Z."/>
            <person name="Li Z."/>
            <person name="Liu W."/>
            <person name="Liu X."/>
            <person name="Perez L."/>
            <person name="Shen H."/>
            <person name="Wang Q."/>
            <person name="Watt J."/>
            <person name="Xi L."/>
            <person name="Xin Y."/>
            <person name="Zhou J."/>
            <person name="Deng J."/>
            <person name="Jiang H."/>
            <person name="Liu Y."/>
            <person name="Qu J."/>
            <person name="Song X.-Z."/>
            <person name="Zhang L."/>
            <person name="Villasana D."/>
            <person name="Johnson A."/>
            <person name="Liu J."/>
            <person name="Liyanage D."/>
            <person name="Lorensuhewa L."/>
            <person name="Robinson T."/>
            <person name="Song A."/>
            <person name="Song B.-B."/>
            <person name="Dinh H."/>
            <person name="Thornton R."/>
            <person name="Coyle M."/>
            <person name="Francisco L."/>
            <person name="Jackson L."/>
            <person name="Javaid M."/>
            <person name="Korchina V."/>
            <person name="Kovar C."/>
            <person name="Mata R."/>
            <person name="Mathew T."/>
            <person name="Ngo R."/>
            <person name="Nguyen L."/>
            <person name="Nguyen N."/>
            <person name="Okwuonu G."/>
            <person name="Ongeri F."/>
            <person name="Pham C."/>
            <person name="Simmons D."/>
            <person name="Wilczek-Boney K."/>
            <person name="Hale W."/>
            <person name="Jakkamsetti A."/>
            <person name="Pham P."/>
            <person name="Ruth R."/>
            <person name="San Lucas F."/>
            <person name="Warren J."/>
            <person name="Zhang J."/>
            <person name="Zhao Z."/>
            <person name="Zhou C."/>
            <person name="Zhu D."/>
            <person name="Lee S."/>
            <person name="Bess C."/>
            <person name="Blankenburg K."/>
            <person name="Forbes L."/>
            <person name="Fu Q."/>
            <person name="Gubbala S."/>
            <person name="Hirani K."/>
            <person name="Jayaseelan J.C."/>
            <person name="Lara F."/>
            <person name="Munidasa M."/>
            <person name="Palculict T."/>
            <person name="Patil S."/>
            <person name="Pu L.-L."/>
            <person name="Saada N."/>
            <person name="Tang L."/>
            <person name="Weissenberger G."/>
            <person name="Zhu Y."/>
            <person name="Hemphill L."/>
            <person name="Shang Y."/>
            <person name="Youmans B."/>
            <person name="Ayvaz T."/>
            <person name="Ross M."/>
            <person name="Santibanez J."/>
            <person name="Aqrawi P."/>
            <person name="Gross S."/>
            <person name="Joshi V."/>
            <person name="Fowler G."/>
            <person name="Nazareth L."/>
            <person name="Reid J."/>
            <person name="Worley K."/>
            <person name="Petrosino J."/>
            <person name="Highlander S."/>
            <person name="Gibbs R."/>
        </authorList>
    </citation>
    <scope>NUCLEOTIDE SEQUENCE [LARGE SCALE GENOMIC DNA]</scope>
    <source>
        <strain evidence="1">DSM 15272</strain>
    </source>
</reference>
<organism evidence="1 2">
    <name type="scientific">Aeromicrobium marinum DSM 15272</name>
    <dbReference type="NCBI Taxonomy" id="585531"/>
    <lineage>
        <taxon>Bacteria</taxon>
        <taxon>Bacillati</taxon>
        <taxon>Actinomycetota</taxon>
        <taxon>Actinomycetes</taxon>
        <taxon>Propionibacteriales</taxon>
        <taxon>Nocardioidaceae</taxon>
        <taxon>Aeromicrobium</taxon>
    </lineage>
</organism>
<dbReference type="AlphaFoldDB" id="E2SE17"/>
<name>E2SE17_9ACTN</name>
<evidence type="ECO:0000313" key="2">
    <source>
        <dbReference type="Proteomes" id="UP000003111"/>
    </source>
</evidence>
<dbReference type="HOGENOM" id="CLU_1954937_0_0_11"/>
<evidence type="ECO:0000313" key="1">
    <source>
        <dbReference type="EMBL" id="EFQ82744.1"/>
    </source>
</evidence>
<protein>
    <submittedName>
        <fullName evidence="1">Uncharacterized protein</fullName>
    </submittedName>
</protein>
<keyword evidence="2" id="KW-1185">Reference proteome</keyword>
<accession>E2SE17</accession>
<comment type="caution">
    <text evidence="1">The sequence shown here is derived from an EMBL/GenBank/DDBJ whole genome shotgun (WGS) entry which is preliminary data.</text>
</comment>
<proteinExistence type="predicted"/>